<evidence type="ECO:0000313" key="3">
    <source>
        <dbReference type="EMBL" id="GKT35127.1"/>
    </source>
</evidence>
<evidence type="ECO:0000256" key="1">
    <source>
        <dbReference type="SAM" id="MobiDB-lite"/>
    </source>
</evidence>
<keyword evidence="2" id="KW-0732">Signal</keyword>
<feature type="non-terminal residue" evidence="3">
    <location>
        <position position="612"/>
    </location>
</feature>
<feature type="region of interest" description="Disordered" evidence="1">
    <location>
        <begin position="228"/>
        <end position="260"/>
    </location>
</feature>
<name>A0ABQ5KRN2_9EUKA</name>
<comment type="caution">
    <text evidence="3">The sequence shown here is derived from an EMBL/GenBank/DDBJ whole genome shotgun (WGS) entry which is preliminary data.</text>
</comment>
<evidence type="ECO:0000313" key="4">
    <source>
        <dbReference type="Proteomes" id="UP001057375"/>
    </source>
</evidence>
<reference evidence="3" key="1">
    <citation type="submission" date="2022-03" db="EMBL/GenBank/DDBJ databases">
        <title>Draft genome sequence of Aduncisulcus paluster, a free-living microaerophilic Fornicata.</title>
        <authorList>
            <person name="Yuyama I."/>
            <person name="Kume K."/>
            <person name="Tamura T."/>
            <person name="Inagaki Y."/>
            <person name="Hashimoto T."/>
        </authorList>
    </citation>
    <scope>NUCLEOTIDE SEQUENCE</scope>
    <source>
        <strain evidence="3">NY0171</strain>
    </source>
</reference>
<dbReference type="Proteomes" id="UP001057375">
    <property type="component" value="Unassembled WGS sequence"/>
</dbReference>
<dbReference type="EMBL" id="BQXS01010926">
    <property type="protein sequence ID" value="GKT35127.1"/>
    <property type="molecule type" value="Genomic_DNA"/>
</dbReference>
<keyword evidence="4" id="KW-1185">Reference proteome</keyword>
<accession>A0ABQ5KRN2</accession>
<protein>
    <submittedName>
        <fullName evidence="3">Uncharacterized protein</fullName>
    </submittedName>
</protein>
<feature type="signal peptide" evidence="2">
    <location>
        <begin position="1"/>
        <end position="25"/>
    </location>
</feature>
<organism evidence="3 4">
    <name type="scientific">Aduncisulcus paluster</name>
    <dbReference type="NCBI Taxonomy" id="2918883"/>
    <lineage>
        <taxon>Eukaryota</taxon>
        <taxon>Metamonada</taxon>
        <taxon>Carpediemonas-like organisms</taxon>
        <taxon>Aduncisulcus</taxon>
    </lineage>
</organism>
<sequence length="612" mass="68603">MDNEELDRLLLPLLLLVATHASSQTYSLSLPNQDAIYLLKSTNKFIDDFLEIFRTEAGDFLEALKKWNEWIIHSFSNNIEKRRGVLYHHFYRNLSDLLPSYKFLFTALFHNLTLKQTKVVYKLLYLSAHSKGDVTKGELSDSLQSFQTISTLTHASKPIVPLPRFLVELSALSSELLDDILSNTRLSTINRFVRLYFSMHKIRRSRRSDSKDVLSLLCEAKKLDFESLDEQSTKDEEDEPDDATSSLMPESPIKPSVFPYSDSPFTTKTLIDSLKLANINRLNSIQIPWLTPKLFMLRDVKVNCNPVNSAPRCIGCDSQSYVSSLTHGHIEQLARCLPGEFKIDTTITHSGLAAWLTETEQTYSCVSQYKDTSQRVNKADAEKIPASKGSKNTYQSAASTTVSHTTALSAGPDTRLGQQAFSEQEFTPTHAENQLKHAQADVKRSMEDPSQPMHQVKHPTRGRSRVNPEEIMSMHGCIGVYNGHGFSKDGDKKYGVCGCPYDGELSAIEKGRTSGRKKQEFQPFKKMKDVGSPEILQQYTIFYNQCLAFPLSVKEDRTWGVSQAEVAGEKLWSCKRPAYGFSSLPSAVSLHVRGHDIATAADVSADGSLVAC</sequence>
<gene>
    <name evidence="3" type="ORF">ADUPG1_008349</name>
</gene>
<evidence type="ECO:0000256" key="2">
    <source>
        <dbReference type="SAM" id="SignalP"/>
    </source>
</evidence>
<proteinExistence type="predicted"/>
<feature type="chain" id="PRO_5046141796" evidence="2">
    <location>
        <begin position="26"/>
        <end position="612"/>
    </location>
</feature>